<sequence>MRPRGCRGFASSRRQRGAAAIEFALTITVLLMLMVGLIGYGVVFWMQQKLTKAAGEGAQAVLLAAQQGELRRAALESLACLSVRREALRFSDTDADGAQRIGCTPVFGPCTWTMAGAVMAPCVSIRVAYDPAGWPLMATMRNLSQALSGSSTWFPSSLTANAVVQIPQVPQEPAT</sequence>
<dbReference type="InterPro" id="IPR012495">
    <property type="entry name" value="TadE-like_dom"/>
</dbReference>
<dbReference type="Pfam" id="PF07811">
    <property type="entry name" value="TadE"/>
    <property type="match status" value="1"/>
</dbReference>
<keyword evidence="1" id="KW-0812">Transmembrane</keyword>
<dbReference type="AlphaFoldDB" id="A0A157RKL1"/>
<gene>
    <name evidence="3" type="primary">tadG1</name>
    <name evidence="3" type="ORF">SAMEA1982600_05109</name>
</gene>
<dbReference type="Proteomes" id="UP000077037">
    <property type="component" value="Unassembled WGS sequence"/>
</dbReference>
<evidence type="ECO:0000313" key="4">
    <source>
        <dbReference type="Proteomes" id="UP000077037"/>
    </source>
</evidence>
<evidence type="ECO:0000256" key="1">
    <source>
        <dbReference type="SAM" id="Phobius"/>
    </source>
</evidence>
<accession>A0A157RKL1</accession>
<dbReference type="OrthoDB" id="8656688at2"/>
<evidence type="ECO:0000313" key="3">
    <source>
        <dbReference type="EMBL" id="SAI58510.1"/>
    </source>
</evidence>
<reference evidence="3 4" key="1">
    <citation type="submission" date="2016-03" db="EMBL/GenBank/DDBJ databases">
        <authorList>
            <consortium name="Pathogen Informatics"/>
        </authorList>
    </citation>
    <scope>NUCLEOTIDE SEQUENCE [LARGE SCALE GENOMIC DNA]</scope>
    <source>
        <strain evidence="3 4">NCTC13364</strain>
    </source>
</reference>
<protein>
    <submittedName>
        <fullName evidence="3">Flp pilus assembly protein</fullName>
    </submittedName>
</protein>
<dbReference type="RefSeq" id="WP_066420695.1">
    <property type="nucleotide sequence ID" value="NZ_FKBS01000029.1"/>
</dbReference>
<dbReference type="EMBL" id="FKBS01000029">
    <property type="protein sequence ID" value="SAI58510.1"/>
    <property type="molecule type" value="Genomic_DNA"/>
</dbReference>
<feature type="transmembrane region" description="Helical" evidence="1">
    <location>
        <begin position="21"/>
        <end position="46"/>
    </location>
</feature>
<evidence type="ECO:0000259" key="2">
    <source>
        <dbReference type="Pfam" id="PF07811"/>
    </source>
</evidence>
<feature type="domain" description="TadE-like" evidence="2">
    <location>
        <begin position="17"/>
        <end position="58"/>
    </location>
</feature>
<keyword evidence="1" id="KW-0472">Membrane</keyword>
<name>A0A157RKL1_9BORD</name>
<proteinExistence type="predicted"/>
<keyword evidence="1" id="KW-1133">Transmembrane helix</keyword>
<organism evidence="3 4">
    <name type="scientific">Bordetella ansorpii</name>
    <dbReference type="NCBI Taxonomy" id="288768"/>
    <lineage>
        <taxon>Bacteria</taxon>
        <taxon>Pseudomonadati</taxon>
        <taxon>Pseudomonadota</taxon>
        <taxon>Betaproteobacteria</taxon>
        <taxon>Burkholderiales</taxon>
        <taxon>Alcaligenaceae</taxon>
        <taxon>Bordetella</taxon>
    </lineage>
</organism>